<dbReference type="SUPFAM" id="SSF47384">
    <property type="entry name" value="Homodimeric domain of signal transducing histidine kinase"/>
    <property type="match status" value="1"/>
</dbReference>
<evidence type="ECO:0000256" key="4">
    <source>
        <dbReference type="ARBA" id="ARBA00022679"/>
    </source>
</evidence>
<dbReference type="Pfam" id="PF01739">
    <property type="entry name" value="CheR"/>
    <property type="match status" value="1"/>
</dbReference>
<dbReference type="PROSITE" id="PS50113">
    <property type="entry name" value="PAC"/>
    <property type="match status" value="1"/>
</dbReference>
<dbReference type="InterPro" id="IPR022642">
    <property type="entry name" value="CheR_C"/>
</dbReference>
<dbReference type="Proteomes" id="UP001217485">
    <property type="component" value="Unassembled WGS sequence"/>
</dbReference>
<dbReference type="PROSITE" id="PS50122">
    <property type="entry name" value="CHEB"/>
    <property type="match status" value="1"/>
</dbReference>
<dbReference type="InterPro" id="IPR036804">
    <property type="entry name" value="CheR_N_sf"/>
</dbReference>
<dbReference type="InterPro" id="IPR000673">
    <property type="entry name" value="Sig_transdc_resp-reg_Me-estase"/>
</dbReference>
<dbReference type="SMART" id="SM00448">
    <property type="entry name" value="REC"/>
    <property type="match status" value="1"/>
</dbReference>
<dbReference type="InterPro" id="IPR013656">
    <property type="entry name" value="PAS_4"/>
</dbReference>
<keyword evidence="6" id="KW-0378">Hydrolase</keyword>
<feature type="active site" evidence="6">
    <location>
        <position position="130"/>
    </location>
</feature>
<dbReference type="NCBIfam" id="TIGR00229">
    <property type="entry name" value="sensory_box"/>
    <property type="match status" value="1"/>
</dbReference>
<dbReference type="CDD" id="cd16434">
    <property type="entry name" value="CheB-CheR_fusion"/>
    <property type="match status" value="1"/>
</dbReference>
<dbReference type="InterPro" id="IPR005467">
    <property type="entry name" value="His_kinase_dom"/>
</dbReference>
<comment type="caution">
    <text evidence="15">The sequence shown here is derived from an EMBL/GenBank/DDBJ whole genome shotgun (WGS) entry which is preliminary data.</text>
</comment>
<dbReference type="SMART" id="SM00091">
    <property type="entry name" value="PAS"/>
    <property type="match status" value="2"/>
</dbReference>
<feature type="domain" description="CheB-type methylesterase" evidence="13">
    <location>
        <begin position="1"/>
        <end position="188"/>
    </location>
</feature>
<comment type="catalytic activity">
    <reaction evidence="1">
        <text>ATP + protein L-histidine = ADP + protein N-phospho-L-histidine.</text>
        <dbReference type="EC" id="2.7.13.3"/>
    </reaction>
</comment>
<dbReference type="CDD" id="cd00075">
    <property type="entry name" value="HATPase"/>
    <property type="match status" value="1"/>
</dbReference>
<dbReference type="InterPro" id="IPR011006">
    <property type="entry name" value="CheY-like_superfamily"/>
</dbReference>
<keyword evidence="7" id="KW-0597">Phosphoprotein</keyword>
<dbReference type="PROSITE" id="PS50110">
    <property type="entry name" value="RESPONSE_REGULATORY"/>
    <property type="match status" value="1"/>
</dbReference>
<dbReference type="InterPro" id="IPR003661">
    <property type="entry name" value="HisK_dim/P_dom"/>
</dbReference>
<dbReference type="Pfam" id="PF13596">
    <property type="entry name" value="PAS_10"/>
    <property type="match status" value="1"/>
</dbReference>
<dbReference type="PANTHER" id="PTHR24422:SF27">
    <property type="entry name" value="PROTEIN-GLUTAMATE O-METHYLTRANSFERASE"/>
    <property type="match status" value="1"/>
</dbReference>
<dbReference type="SUPFAM" id="SSF53335">
    <property type="entry name" value="S-adenosyl-L-methionine-dependent methyltransferases"/>
    <property type="match status" value="1"/>
</dbReference>
<dbReference type="InterPro" id="IPR029063">
    <property type="entry name" value="SAM-dependent_MTases_sf"/>
</dbReference>
<protein>
    <submittedName>
        <fullName evidence="15">Chemotaxis protein CheB</fullName>
    </submittedName>
</protein>
<dbReference type="Pfam" id="PF00512">
    <property type="entry name" value="HisKA"/>
    <property type="match status" value="1"/>
</dbReference>
<dbReference type="Gene3D" id="3.30.565.10">
    <property type="entry name" value="Histidine kinase-like ATPase, C-terminal domain"/>
    <property type="match status" value="1"/>
</dbReference>
<comment type="catalytic activity">
    <reaction evidence="2">
        <text>L-glutamyl-[protein] + S-adenosyl-L-methionine = [protein]-L-glutamate 5-O-methyl ester + S-adenosyl-L-homocysteine</text>
        <dbReference type="Rhea" id="RHEA:24452"/>
        <dbReference type="Rhea" id="RHEA-COMP:10208"/>
        <dbReference type="Rhea" id="RHEA-COMP:10311"/>
        <dbReference type="ChEBI" id="CHEBI:29973"/>
        <dbReference type="ChEBI" id="CHEBI:57856"/>
        <dbReference type="ChEBI" id="CHEBI:59789"/>
        <dbReference type="ChEBI" id="CHEBI:82795"/>
        <dbReference type="EC" id="2.1.1.80"/>
    </reaction>
</comment>
<proteinExistence type="predicted"/>
<dbReference type="CDD" id="cd00082">
    <property type="entry name" value="HisKA"/>
    <property type="match status" value="1"/>
</dbReference>
<evidence type="ECO:0000256" key="7">
    <source>
        <dbReference type="PROSITE-ProRule" id="PRU00169"/>
    </source>
</evidence>
<dbReference type="SMART" id="SM00388">
    <property type="entry name" value="HisKA"/>
    <property type="match status" value="1"/>
</dbReference>
<name>A0ABT5BQ42_9BACT</name>
<dbReference type="Gene3D" id="3.30.450.20">
    <property type="entry name" value="PAS domain"/>
    <property type="match status" value="2"/>
</dbReference>
<dbReference type="Gene3D" id="3.40.50.180">
    <property type="entry name" value="Methylesterase CheB, C-terminal domain"/>
    <property type="match status" value="1"/>
</dbReference>
<dbReference type="CDD" id="cd17580">
    <property type="entry name" value="REC_2_DhkD-like"/>
    <property type="match status" value="1"/>
</dbReference>
<dbReference type="SUPFAM" id="SSF52172">
    <property type="entry name" value="CheY-like"/>
    <property type="match status" value="1"/>
</dbReference>
<dbReference type="SUPFAM" id="SSF52738">
    <property type="entry name" value="Methylesterase CheB, C-terminal domain"/>
    <property type="match status" value="1"/>
</dbReference>
<gene>
    <name evidence="15" type="ORF">POL72_00860</name>
</gene>
<dbReference type="InterPro" id="IPR036890">
    <property type="entry name" value="HATPase_C_sf"/>
</dbReference>
<evidence type="ECO:0000256" key="8">
    <source>
        <dbReference type="SAM" id="Coils"/>
    </source>
</evidence>
<keyword evidence="8" id="KW-0175">Coiled coil</keyword>
<keyword evidence="5" id="KW-0949">S-adenosyl-L-methionine</keyword>
<dbReference type="Pfam" id="PF03705">
    <property type="entry name" value="CheR_N"/>
    <property type="match status" value="1"/>
</dbReference>
<dbReference type="InterPro" id="IPR003594">
    <property type="entry name" value="HATPase_dom"/>
</dbReference>
<feature type="active site" evidence="6">
    <location>
        <position position="38"/>
    </location>
</feature>
<evidence type="ECO:0000259" key="12">
    <source>
        <dbReference type="PROSITE" id="PS50113"/>
    </source>
</evidence>
<dbReference type="InterPro" id="IPR036097">
    <property type="entry name" value="HisK_dim/P_sf"/>
</dbReference>
<dbReference type="Gene3D" id="3.40.50.2300">
    <property type="match status" value="1"/>
</dbReference>
<dbReference type="SMART" id="SM00387">
    <property type="entry name" value="HATPase_c"/>
    <property type="match status" value="1"/>
</dbReference>
<dbReference type="InterPro" id="IPR000700">
    <property type="entry name" value="PAS-assoc_C"/>
</dbReference>
<feature type="active site" evidence="6">
    <location>
        <position position="11"/>
    </location>
</feature>
<evidence type="ECO:0000256" key="3">
    <source>
        <dbReference type="ARBA" id="ARBA00022603"/>
    </source>
</evidence>
<dbReference type="PROSITE" id="PS50112">
    <property type="entry name" value="PAS"/>
    <property type="match status" value="1"/>
</dbReference>
<feature type="domain" description="CheR-type methyltransferase" evidence="14">
    <location>
        <begin position="208"/>
        <end position="464"/>
    </location>
</feature>
<dbReference type="InterPro" id="IPR000780">
    <property type="entry name" value="CheR_MeTrfase"/>
</dbReference>
<evidence type="ECO:0000259" key="14">
    <source>
        <dbReference type="PROSITE" id="PS50123"/>
    </source>
</evidence>
<keyword evidence="3" id="KW-0489">Methyltransferase</keyword>
<dbReference type="Gene3D" id="3.40.50.150">
    <property type="entry name" value="Vaccinia Virus protein VP39"/>
    <property type="match status" value="1"/>
</dbReference>
<keyword evidence="4" id="KW-0808">Transferase</keyword>
<dbReference type="SMART" id="SM00138">
    <property type="entry name" value="MeTrc"/>
    <property type="match status" value="1"/>
</dbReference>
<dbReference type="PROSITE" id="PS50109">
    <property type="entry name" value="HIS_KIN"/>
    <property type="match status" value="1"/>
</dbReference>
<dbReference type="Pfam" id="PF00072">
    <property type="entry name" value="Response_reg"/>
    <property type="match status" value="1"/>
</dbReference>
<dbReference type="SUPFAM" id="SSF55785">
    <property type="entry name" value="PYP-like sensor domain (PAS domain)"/>
    <property type="match status" value="2"/>
</dbReference>
<dbReference type="InterPro" id="IPR035909">
    <property type="entry name" value="CheB_C"/>
</dbReference>
<evidence type="ECO:0000256" key="2">
    <source>
        <dbReference type="ARBA" id="ARBA00001541"/>
    </source>
</evidence>
<evidence type="ECO:0000259" key="10">
    <source>
        <dbReference type="PROSITE" id="PS50110"/>
    </source>
</evidence>
<evidence type="ECO:0000256" key="5">
    <source>
        <dbReference type="ARBA" id="ARBA00022691"/>
    </source>
</evidence>
<feature type="domain" description="Response regulatory" evidence="10">
    <location>
        <begin position="1209"/>
        <end position="1325"/>
    </location>
</feature>
<dbReference type="RefSeq" id="WP_272092977.1">
    <property type="nucleotide sequence ID" value="NZ_JAQNDK010000001.1"/>
</dbReference>
<dbReference type="Pfam" id="PF02518">
    <property type="entry name" value="HATPase_c"/>
    <property type="match status" value="1"/>
</dbReference>
<dbReference type="Pfam" id="PF08448">
    <property type="entry name" value="PAS_4"/>
    <property type="match status" value="1"/>
</dbReference>
<evidence type="ECO:0000313" key="16">
    <source>
        <dbReference type="Proteomes" id="UP001217485"/>
    </source>
</evidence>
<feature type="domain" description="Histidine kinase" evidence="9">
    <location>
        <begin position="966"/>
        <end position="1188"/>
    </location>
</feature>
<evidence type="ECO:0000259" key="9">
    <source>
        <dbReference type="PROSITE" id="PS50109"/>
    </source>
</evidence>
<dbReference type="Pfam" id="PF01339">
    <property type="entry name" value="CheB_methylest"/>
    <property type="match status" value="1"/>
</dbReference>
<evidence type="ECO:0000259" key="11">
    <source>
        <dbReference type="PROSITE" id="PS50112"/>
    </source>
</evidence>
<evidence type="ECO:0000256" key="1">
    <source>
        <dbReference type="ARBA" id="ARBA00000085"/>
    </source>
</evidence>
<feature type="domain" description="PAS" evidence="11">
    <location>
        <begin position="828"/>
        <end position="866"/>
    </location>
</feature>
<dbReference type="PANTHER" id="PTHR24422">
    <property type="entry name" value="CHEMOTAXIS PROTEIN METHYLTRANSFERASE"/>
    <property type="match status" value="1"/>
</dbReference>
<feature type="domain" description="PAC" evidence="12">
    <location>
        <begin position="900"/>
        <end position="955"/>
    </location>
</feature>
<sequence>MAPYVVGIGASAGGLEALEHFFENIPKESGMAFVVVQHLSPDFKSLMDEILGRRTELPIHLVENGMLVEPDHVYLIPPKKEMIISGDRLLLSERDRDQELALPIDVFFRSLAQDCGPRAIAVVLSGGGSDGSRGIRAVHDAGGLVVVQDVDSAQFDGMPKTARDAGVADCVLPPQDMPRVLLDHVRSKGRSPERDAVRVDQGMSAVYRMLEEQFGIDFTHYKPSTVTRRIERRIQLAHTDDIEQYVKRLKSKSSELDVLYRDLLIGVTRFFRNEEAFGILERSVLPELLRAGPRDAPFRVWVAGCATGEEVYSLAILLHELTSRNGQRPFKVFATDVHHGSLEIATRGLYEEEAVVNVSPERLERYFIRRGRSYQVVPDLRQAVVFAHHNVIKDAPFTRVDFISCRNVLIYLQPAVQQKVLSLFHFALNRGGVVFLGPSETPGHLAHDFEMVDKQWRIYRKYSDRRMQVEPRFQPASTKARSAPRSGITAPIARPPASYLLGTYDALLDEFMPPSLLVNDTGELVHAFGGASRFLKVKDGRQGLDAFEMLDCDLKMVLTGGLGRVIKERTAIVFKGVQAEGGTYKVTMRRVESRRGTLPHVLITFDAIDANDGAPRRAAVPVKEIDLDDVSREQLGALEAELGYTKQTLQAMTEQLEASNEELQAANEELLASNEELQSTNEELQSVNEELYSVNAEYQRKIADLTELGNDMENLLSSTDIGTIFLDRELKIRKFTPQIAESFNLLLQDVGRPIETFTYAVDHPELTADLKRVLATGERVERELRDRHGRSFFLRILPYRAKGTIAGVVLTLIDVSGLKAAEDALFHERYLLNSLLRSVPDAIYFKDARGRFIRTNNAMAERLGLSDPGEAAGKTGFELPGYEAALAVHKQDEVVLRTGEAQHYKLEKRVRQDGVVEWDLVTRLPLIDAARHIVGIIGIFRSVTAQKRSEEQIKDAVRRRDEFLAMLSHELRNPLGAIVHATALLKEDCSAPSGASGIDEKVVQILERQSAQMARLLDDLLEASRVTQNKIELRKRVLDLGSVVKDAADAVKNLMDTRGVDFAVIVDPEPIWVEGDPARLQQVHVNLLNNAAKYTSRGGHVTLEAKRVDGHAVVRVKDDGVGIPKEMLDTVFELFVQSSRTLDRSAGGLGVGLTLVRGLVEKHGGTVSARSEGEGKGCEFEVRLPISEPPSEQEAARGSLPGKLPRRSRVVVVEDNDDGREALCALLTRAGFECHSANHGISGIELMDEVLPHVAIVDIGLPGIDGLEFARRVREKPQHKNVYLIALTGYGQQGDRERARGAGFDEHIVKPVDLGTLKRLLAEGEPVTGESGA</sequence>
<reference evidence="15 16" key="1">
    <citation type="submission" date="2023-01" db="EMBL/GenBank/DDBJ databases">
        <title>Minimal conservation of predation-associated metabolite biosynthetic gene clusters underscores biosynthetic potential of Myxococcota including descriptions for ten novel species: Archangium lansinium sp. nov., Myxococcus landrumus sp. nov., Nannocystis bai.</title>
        <authorList>
            <person name="Ahearne A."/>
            <person name="Stevens C."/>
            <person name="Dowd S."/>
        </authorList>
    </citation>
    <scope>NUCLEOTIDE SEQUENCE [LARGE SCALE GENOMIC DNA]</scope>
    <source>
        <strain evidence="15 16">WIWO2</strain>
    </source>
</reference>
<organism evidence="15 16">
    <name type="scientific">Sorangium atrum</name>
    <dbReference type="NCBI Taxonomy" id="2995308"/>
    <lineage>
        <taxon>Bacteria</taxon>
        <taxon>Pseudomonadati</taxon>
        <taxon>Myxococcota</taxon>
        <taxon>Polyangia</taxon>
        <taxon>Polyangiales</taxon>
        <taxon>Polyangiaceae</taxon>
        <taxon>Sorangium</taxon>
    </lineage>
</organism>
<accession>A0ABT5BQ42</accession>
<feature type="coiled-coil region" evidence="8">
    <location>
        <begin position="646"/>
        <end position="715"/>
    </location>
</feature>
<keyword evidence="16" id="KW-1185">Reference proteome</keyword>
<dbReference type="Gene3D" id="1.10.287.130">
    <property type="match status" value="1"/>
</dbReference>
<dbReference type="CDD" id="cd00130">
    <property type="entry name" value="PAS"/>
    <property type="match status" value="1"/>
</dbReference>
<evidence type="ECO:0000313" key="15">
    <source>
        <dbReference type="EMBL" id="MDC0676271.1"/>
    </source>
</evidence>
<dbReference type="Gene3D" id="1.10.155.10">
    <property type="entry name" value="Chemotaxis receptor methyltransferase CheR, N-terminal domain"/>
    <property type="match status" value="1"/>
</dbReference>
<dbReference type="SUPFAM" id="SSF47757">
    <property type="entry name" value="Chemotaxis receptor methyltransferase CheR, N-terminal domain"/>
    <property type="match status" value="1"/>
</dbReference>
<dbReference type="InterPro" id="IPR001789">
    <property type="entry name" value="Sig_transdc_resp-reg_receiver"/>
</dbReference>
<dbReference type="PRINTS" id="PR00996">
    <property type="entry name" value="CHERMTFRASE"/>
</dbReference>
<dbReference type="InterPro" id="IPR000014">
    <property type="entry name" value="PAS"/>
</dbReference>
<dbReference type="PROSITE" id="PS50123">
    <property type="entry name" value="CHER"/>
    <property type="match status" value="1"/>
</dbReference>
<evidence type="ECO:0000259" key="13">
    <source>
        <dbReference type="PROSITE" id="PS50122"/>
    </source>
</evidence>
<dbReference type="InterPro" id="IPR035965">
    <property type="entry name" value="PAS-like_dom_sf"/>
</dbReference>
<keyword evidence="6" id="KW-0145">Chemotaxis</keyword>
<evidence type="ECO:0000256" key="6">
    <source>
        <dbReference type="PROSITE-ProRule" id="PRU00050"/>
    </source>
</evidence>
<dbReference type="EMBL" id="JAQNDK010000001">
    <property type="protein sequence ID" value="MDC0676271.1"/>
    <property type="molecule type" value="Genomic_DNA"/>
</dbReference>
<dbReference type="InterPro" id="IPR022641">
    <property type="entry name" value="CheR_N"/>
</dbReference>
<feature type="modified residue" description="4-aspartylphosphate" evidence="7">
    <location>
        <position position="1258"/>
    </location>
</feature>
<dbReference type="InterPro" id="IPR050903">
    <property type="entry name" value="Bact_Chemotaxis_MeTrfase"/>
</dbReference>
<dbReference type="SUPFAM" id="SSF55874">
    <property type="entry name" value="ATPase domain of HSP90 chaperone/DNA topoisomerase II/histidine kinase"/>
    <property type="match status" value="1"/>
</dbReference>